<accession>A0A9J6R9G4</accession>
<evidence type="ECO:0000256" key="1">
    <source>
        <dbReference type="ARBA" id="ARBA00005614"/>
    </source>
</evidence>
<evidence type="ECO:0000256" key="6">
    <source>
        <dbReference type="RuleBase" id="RU000553"/>
    </source>
</evidence>
<comment type="catalytic activity">
    <reaction evidence="4 5 6">
        <text>an acyl phosphate + H2O = a carboxylate + phosphate + H(+)</text>
        <dbReference type="Rhea" id="RHEA:14965"/>
        <dbReference type="ChEBI" id="CHEBI:15377"/>
        <dbReference type="ChEBI" id="CHEBI:15378"/>
        <dbReference type="ChEBI" id="CHEBI:29067"/>
        <dbReference type="ChEBI" id="CHEBI:43474"/>
        <dbReference type="ChEBI" id="CHEBI:59918"/>
        <dbReference type="EC" id="3.6.1.7"/>
    </reaction>
</comment>
<evidence type="ECO:0000256" key="2">
    <source>
        <dbReference type="ARBA" id="ARBA00012150"/>
    </source>
</evidence>
<dbReference type="GO" id="GO:0003998">
    <property type="term" value="F:acylphosphatase activity"/>
    <property type="evidence" value="ECO:0007669"/>
    <property type="project" value="UniProtKB-EC"/>
</dbReference>
<comment type="similarity">
    <text evidence="1 7">Belongs to the acylphosphatase family.</text>
</comment>
<dbReference type="PROSITE" id="PS51160">
    <property type="entry name" value="ACYLPHOSPHATASE_3"/>
    <property type="match status" value="1"/>
</dbReference>
<dbReference type="Proteomes" id="UP001084197">
    <property type="component" value="Unassembled WGS sequence"/>
</dbReference>
<evidence type="ECO:0000256" key="7">
    <source>
        <dbReference type="RuleBase" id="RU004168"/>
    </source>
</evidence>
<dbReference type="Gene3D" id="3.30.70.100">
    <property type="match status" value="1"/>
</dbReference>
<dbReference type="PROSITE" id="PS00150">
    <property type="entry name" value="ACYLPHOSPHATASE_1"/>
    <property type="match status" value="1"/>
</dbReference>
<keyword evidence="5 6" id="KW-0378">Hydrolase</keyword>
<dbReference type="PRINTS" id="PR00112">
    <property type="entry name" value="ACYLPHPHTASE"/>
</dbReference>
<dbReference type="InterPro" id="IPR017968">
    <property type="entry name" value="Acylphosphatase_CS"/>
</dbReference>
<dbReference type="PANTHER" id="PTHR47268:SF4">
    <property type="entry name" value="ACYLPHOSPHATASE"/>
    <property type="match status" value="1"/>
</dbReference>
<dbReference type="PANTHER" id="PTHR47268">
    <property type="entry name" value="ACYLPHOSPHATASE"/>
    <property type="match status" value="1"/>
</dbReference>
<dbReference type="EMBL" id="JAPRAT010000002">
    <property type="protein sequence ID" value="MCZ0701916.1"/>
    <property type="molecule type" value="Genomic_DNA"/>
</dbReference>
<reference evidence="9" key="1">
    <citation type="submission" date="2022-11" db="EMBL/GenBank/DDBJ databases">
        <title>WGS of Natronobacillus azotifigens 24KS-1, an anaerobic diazotrophic haloalkaliphile from soda-rich habitats.</title>
        <authorList>
            <person name="Sorokin D.Y."/>
            <person name="Merkel A.Y."/>
        </authorList>
    </citation>
    <scope>NUCLEOTIDE SEQUENCE</scope>
    <source>
        <strain evidence="9">24KS-1</strain>
    </source>
</reference>
<dbReference type="AlphaFoldDB" id="A0A9J6R9G4"/>
<evidence type="ECO:0000313" key="9">
    <source>
        <dbReference type="EMBL" id="MCZ0701916.1"/>
    </source>
</evidence>
<proteinExistence type="inferred from homology"/>
<dbReference type="Pfam" id="PF00708">
    <property type="entry name" value="Acylphosphatase"/>
    <property type="match status" value="1"/>
</dbReference>
<sequence length="93" mass="10355">MTKIGAHLTVKGRVQGVGFRFTTQMKAKEIGVNGWVKNLSDGSVEMKVEGKKEPVYQFIDLVKAGPSPSANVENVDVSLYEDLQNYNDFEIVY</sequence>
<dbReference type="PROSITE" id="PS00151">
    <property type="entry name" value="ACYLPHOSPHATASE_2"/>
    <property type="match status" value="1"/>
</dbReference>
<dbReference type="InterPro" id="IPR020456">
    <property type="entry name" value="Acylphosphatase"/>
</dbReference>
<evidence type="ECO:0000256" key="5">
    <source>
        <dbReference type="PROSITE-ProRule" id="PRU00520"/>
    </source>
</evidence>
<evidence type="ECO:0000313" key="10">
    <source>
        <dbReference type="Proteomes" id="UP001084197"/>
    </source>
</evidence>
<feature type="active site" evidence="5">
    <location>
        <position position="20"/>
    </location>
</feature>
<dbReference type="SUPFAM" id="SSF54975">
    <property type="entry name" value="Acylphosphatase/BLUF domain-like"/>
    <property type="match status" value="1"/>
</dbReference>
<dbReference type="InterPro" id="IPR001792">
    <property type="entry name" value="Acylphosphatase-like_dom"/>
</dbReference>
<organism evidence="9 10">
    <name type="scientific">Natronobacillus azotifigens</name>
    <dbReference type="NCBI Taxonomy" id="472978"/>
    <lineage>
        <taxon>Bacteria</taxon>
        <taxon>Bacillati</taxon>
        <taxon>Bacillota</taxon>
        <taxon>Bacilli</taxon>
        <taxon>Bacillales</taxon>
        <taxon>Bacillaceae</taxon>
        <taxon>Natronobacillus</taxon>
    </lineage>
</organism>
<protein>
    <recommendedName>
        <fullName evidence="3 5">Acylphosphatase</fullName>
        <ecNumber evidence="2 5">3.6.1.7</ecNumber>
    </recommendedName>
</protein>
<comment type="caution">
    <text evidence="9">The sequence shown here is derived from an EMBL/GenBank/DDBJ whole genome shotgun (WGS) entry which is preliminary data.</text>
</comment>
<name>A0A9J6R9G4_9BACI</name>
<dbReference type="RefSeq" id="WP_268778684.1">
    <property type="nucleotide sequence ID" value="NZ_JAPRAT010000002.1"/>
</dbReference>
<evidence type="ECO:0000259" key="8">
    <source>
        <dbReference type="PROSITE" id="PS51160"/>
    </source>
</evidence>
<dbReference type="EC" id="3.6.1.7" evidence="2 5"/>
<feature type="domain" description="Acylphosphatase-like" evidence="8">
    <location>
        <begin position="5"/>
        <end position="93"/>
    </location>
</feature>
<evidence type="ECO:0000256" key="4">
    <source>
        <dbReference type="ARBA" id="ARBA00047645"/>
    </source>
</evidence>
<gene>
    <name evidence="9" type="ORF">OWO01_01655</name>
</gene>
<evidence type="ECO:0000256" key="3">
    <source>
        <dbReference type="ARBA" id="ARBA00015991"/>
    </source>
</evidence>
<keyword evidence="10" id="KW-1185">Reference proteome</keyword>
<feature type="active site" evidence="5">
    <location>
        <position position="38"/>
    </location>
</feature>
<dbReference type="InterPro" id="IPR036046">
    <property type="entry name" value="Acylphosphatase-like_dom_sf"/>
</dbReference>